<dbReference type="RefSeq" id="WP_303494449.1">
    <property type="nucleotide sequence ID" value="NZ_JAUOPB010000217.1"/>
</dbReference>
<dbReference type="Proteomes" id="UP001169760">
    <property type="component" value="Unassembled WGS sequence"/>
</dbReference>
<sequence>MKGGELHHHTFENDVVTESTGGSGDGEDCETDYKENGGGFSTRVNSVVKNSDNTYTIQIEVSHDGCSGKNCKDLSHFSVEVDNS</sequence>
<dbReference type="AlphaFoldDB" id="A0AAW7XBW4"/>
<name>A0AAW7XBW4_9GAMM</name>
<evidence type="ECO:0000256" key="1">
    <source>
        <dbReference type="SAM" id="MobiDB-lite"/>
    </source>
</evidence>
<protein>
    <submittedName>
        <fullName evidence="2">Uncharacterized protein</fullName>
    </submittedName>
</protein>
<evidence type="ECO:0000313" key="3">
    <source>
        <dbReference type="Proteomes" id="UP001169760"/>
    </source>
</evidence>
<dbReference type="EMBL" id="JAUOPB010000217">
    <property type="protein sequence ID" value="MDO6425069.1"/>
    <property type="molecule type" value="Genomic_DNA"/>
</dbReference>
<evidence type="ECO:0000313" key="2">
    <source>
        <dbReference type="EMBL" id="MDO6425069.1"/>
    </source>
</evidence>
<feature type="non-terminal residue" evidence="2">
    <location>
        <position position="84"/>
    </location>
</feature>
<reference evidence="2" key="1">
    <citation type="submission" date="2023-07" db="EMBL/GenBank/DDBJ databases">
        <title>Genome content predicts the carbon catabolic preferences of heterotrophic bacteria.</title>
        <authorList>
            <person name="Gralka M."/>
        </authorList>
    </citation>
    <scope>NUCLEOTIDE SEQUENCE</scope>
    <source>
        <strain evidence="2">I3M17_2</strain>
    </source>
</reference>
<gene>
    <name evidence="2" type="ORF">Q4521_21490</name>
</gene>
<accession>A0AAW7XBW4</accession>
<comment type="caution">
    <text evidence="2">The sequence shown here is derived from an EMBL/GenBank/DDBJ whole genome shotgun (WGS) entry which is preliminary data.</text>
</comment>
<feature type="compositionally biased region" description="Basic and acidic residues" evidence="1">
    <location>
        <begin position="1"/>
        <end position="12"/>
    </location>
</feature>
<organism evidence="2 3">
    <name type="scientific">Saccharophagus degradans</name>
    <dbReference type="NCBI Taxonomy" id="86304"/>
    <lineage>
        <taxon>Bacteria</taxon>
        <taxon>Pseudomonadati</taxon>
        <taxon>Pseudomonadota</taxon>
        <taxon>Gammaproteobacteria</taxon>
        <taxon>Cellvibrionales</taxon>
        <taxon>Cellvibrionaceae</taxon>
        <taxon>Saccharophagus</taxon>
    </lineage>
</organism>
<feature type="region of interest" description="Disordered" evidence="1">
    <location>
        <begin position="1"/>
        <end position="40"/>
    </location>
</feature>
<proteinExistence type="predicted"/>